<proteinExistence type="predicted"/>
<keyword evidence="3" id="KW-1185">Reference proteome</keyword>
<organism evidence="2 3">
    <name type="scientific">Cirrhinus molitorella</name>
    <name type="common">mud carp</name>
    <dbReference type="NCBI Taxonomy" id="172907"/>
    <lineage>
        <taxon>Eukaryota</taxon>
        <taxon>Metazoa</taxon>
        <taxon>Chordata</taxon>
        <taxon>Craniata</taxon>
        <taxon>Vertebrata</taxon>
        <taxon>Euteleostomi</taxon>
        <taxon>Actinopterygii</taxon>
        <taxon>Neopterygii</taxon>
        <taxon>Teleostei</taxon>
        <taxon>Ostariophysi</taxon>
        <taxon>Cypriniformes</taxon>
        <taxon>Cyprinidae</taxon>
        <taxon>Labeoninae</taxon>
        <taxon>Labeonini</taxon>
        <taxon>Cirrhinus</taxon>
    </lineage>
</organism>
<feature type="region of interest" description="Disordered" evidence="1">
    <location>
        <begin position="79"/>
        <end position="114"/>
    </location>
</feature>
<protein>
    <submittedName>
        <fullName evidence="2">Uncharacterized protein</fullName>
    </submittedName>
</protein>
<sequence>MAADSWAPLKECGPSIHDVVSSQRFRNMMHYCESPNKSSTRVPYISLTPPARANTVRPRLGVSSLRGLLHRCKAVASPEIRLSDERSRSTGPGSGRSRMLNRDQGRLMWTRGVP</sequence>
<feature type="compositionally biased region" description="Low complexity" evidence="1">
    <location>
        <begin position="89"/>
        <end position="98"/>
    </location>
</feature>
<dbReference type="EMBL" id="JAUYZG010000014">
    <property type="protein sequence ID" value="KAK2888990.1"/>
    <property type="molecule type" value="Genomic_DNA"/>
</dbReference>
<comment type="caution">
    <text evidence="2">The sequence shown here is derived from an EMBL/GenBank/DDBJ whole genome shotgun (WGS) entry which is preliminary data.</text>
</comment>
<dbReference type="Proteomes" id="UP001187343">
    <property type="component" value="Unassembled WGS sequence"/>
</dbReference>
<gene>
    <name evidence="2" type="ORF">Q8A67_014365</name>
</gene>
<evidence type="ECO:0000256" key="1">
    <source>
        <dbReference type="SAM" id="MobiDB-lite"/>
    </source>
</evidence>
<accession>A0AA88PGG3</accession>
<reference evidence="2" key="1">
    <citation type="submission" date="2023-08" db="EMBL/GenBank/DDBJ databases">
        <title>Chromosome-level Genome Assembly of mud carp (Cirrhinus molitorella).</title>
        <authorList>
            <person name="Liu H."/>
        </authorList>
    </citation>
    <scope>NUCLEOTIDE SEQUENCE</scope>
    <source>
        <strain evidence="2">Prfri</strain>
        <tissue evidence="2">Muscle</tissue>
    </source>
</reference>
<dbReference type="AlphaFoldDB" id="A0AA88PGG3"/>
<evidence type="ECO:0000313" key="2">
    <source>
        <dbReference type="EMBL" id="KAK2888990.1"/>
    </source>
</evidence>
<name>A0AA88PGG3_9TELE</name>
<evidence type="ECO:0000313" key="3">
    <source>
        <dbReference type="Proteomes" id="UP001187343"/>
    </source>
</evidence>